<dbReference type="PANTHER" id="PTHR43792:SF1">
    <property type="entry name" value="N-ACETYLTRANSFERASE DOMAIN-CONTAINING PROTEIN"/>
    <property type="match status" value="1"/>
</dbReference>
<dbReference type="PANTHER" id="PTHR43792">
    <property type="entry name" value="GNAT FAMILY, PUTATIVE (AFU_ORTHOLOGUE AFUA_3G00765)-RELATED-RELATED"/>
    <property type="match status" value="1"/>
</dbReference>
<organism evidence="2 3">
    <name type="scientific">Pseudomonas jinjuensis</name>
    <dbReference type="NCBI Taxonomy" id="198616"/>
    <lineage>
        <taxon>Bacteria</taxon>
        <taxon>Pseudomonadati</taxon>
        <taxon>Pseudomonadota</taxon>
        <taxon>Gammaproteobacteria</taxon>
        <taxon>Pseudomonadales</taxon>
        <taxon>Pseudomonadaceae</taxon>
        <taxon>Pseudomonas</taxon>
    </lineage>
</organism>
<evidence type="ECO:0000313" key="2">
    <source>
        <dbReference type="EMBL" id="SDO91841.1"/>
    </source>
</evidence>
<reference evidence="3" key="1">
    <citation type="submission" date="2016-10" db="EMBL/GenBank/DDBJ databases">
        <authorList>
            <person name="Varghese N."/>
            <person name="Submissions S."/>
        </authorList>
    </citation>
    <scope>NUCLEOTIDE SEQUENCE [LARGE SCALE GENOMIC DNA]</scope>
    <source>
        <strain evidence="3">JCM 21621</strain>
    </source>
</reference>
<keyword evidence="3" id="KW-1185">Reference proteome</keyword>
<keyword evidence="2" id="KW-0808">Transferase</keyword>
<evidence type="ECO:0000259" key="1">
    <source>
        <dbReference type="PROSITE" id="PS51186"/>
    </source>
</evidence>
<name>A0A1H0NGV5_9PSED</name>
<proteinExistence type="predicted"/>
<dbReference type="OrthoDB" id="9801656at2"/>
<dbReference type="RefSeq" id="WP_084313311.1">
    <property type="nucleotide sequence ID" value="NZ_FNIJ01000018.1"/>
</dbReference>
<dbReference type="InterPro" id="IPR051531">
    <property type="entry name" value="N-acetyltransferase"/>
</dbReference>
<dbReference type="AlphaFoldDB" id="A0A1H0NGV5"/>
<gene>
    <name evidence="2" type="ORF">SAMN05216193_11834</name>
</gene>
<accession>A0A1H0NGV5</accession>
<dbReference type="InterPro" id="IPR000182">
    <property type="entry name" value="GNAT_dom"/>
</dbReference>
<dbReference type="STRING" id="198616.SAMN05216193_11834"/>
<dbReference type="Gene3D" id="3.40.630.30">
    <property type="match status" value="1"/>
</dbReference>
<evidence type="ECO:0000313" key="3">
    <source>
        <dbReference type="Proteomes" id="UP000242957"/>
    </source>
</evidence>
<dbReference type="PROSITE" id="PS51186">
    <property type="entry name" value="GNAT"/>
    <property type="match status" value="1"/>
</dbReference>
<feature type="domain" description="N-acetyltransferase" evidence="1">
    <location>
        <begin position="9"/>
        <end position="178"/>
    </location>
</feature>
<dbReference type="Proteomes" id="UP000242957">
    <property type="component" value="Unassembled WGS sequence"/>
</dbReference>
<dbReference type="InterPro" id="IPR016181">
    <property type="entry name" value="Acyl_CoA_acyltransferase"/>
</dbReference>
<dbReference type="SUPFAM" id="SSF55729">
    <property type="entry name" value="Acyl-CoA N-acyltransferases (Nat)"/>
    <property type="match status" value="1"/>
</dbReference>
<dbReference type="EMBL" id="FNIJ01000018">
    <property type="protein sequence ID" value="SDO91841.1"/>
    <property type="molecule type" value="Genomic_DNA"/>
</dbReference>
<protein>
    <submittedName>
        <fullName evidence="2">Protein N-acetyltransferase, RimJ/RimL family</fullName>
    </submittedName>
</protein>
<sequence>MKELQTPRLLLRRWRDEDLPAFAALNADPEVMRHFPECMSRADSDALALRIRVHCFEQGFGQWIVERREDGAFVGVLGLQRVSFEAAFTPAVEIGWRLMRAHWRQGYALEAARAALRFAFEELALAEVVAFTVPANLPSQGLMQRLGMRRDAQGDFEHPRLPVGHPLRRHVLYRIGRDEWREQHDDT</sequence>
<dbReference type="GO" id="GO:0016747">
    <property type="term" value="F:acyltransferase activity, transferring groups other than amino-acyl groups"/>
    <property type="evidence" value="ECO:0007669"/>
    <property type="project" value="InterPro"/>
</dbReference>
<dbReference type="Pfam" id="PF13302">
    <property type="entry name" value="Acetyltransf_3"/>
    <property type="match status" value="1"/>
</dbReference>